<dbReference type="Gene3D" id="3.30.420.10">
    <property type="entry name" value="Ribonuclease H-like superfamily/Ribonuclease H"/>
    <property type="match status" value="1"/>
</dbReference>
<reference evidence="1 2" key="1">
    <citation type="submission" date="2023-07" db="EMBL/GenBank/DDBJ databases">
        <title>Genomic Encyclopedia of Type Strains, Phase IV (KMG-IV): sequencing the most valuable type-strain genomes for metagenomic binning, comparative biology and taxonomic classification.</title>
        <authorList>
            <person name="Goeker M."/>
        </authorList>
    </citation>
    <scope>NUCLEOTIDE SEQUENCE [LARGE SCALE GENOMIC DNA]</scope>
    <source>
        <strain evidence="1 2">DSM 9768</strain>
    </source>
</reference>
<evidence type="ECO:0000313" key="2">
    <source>
        <dbReference type="Proteomes" id="UP001230005"/>
    </source>
</evidence>
<name>A0ABU0A3F8_9BACI</name>
<comment type="caution">
    <text evidence="1">The sequence shown here is derived from an EMBL/GenBank/DDBJ whole genome shotgun (WGS) entry which is preliminary data.</text>
</comment>
<proteinExistence type="predicted"/>
<dbReference type="Proteomes" id="UP001230005">
    <property type="component" value="Unassembled WGS sequence"/>
</dbReference>
<dbReference type="EMBL" id="JAUSUG010000042">
    <property type="protein sequence ID" value="MDQ0258033.1"/>
    <property type="molecule type" value="Genomic_DNA"/>
</dbReference>
<evidence type="ECO:0000313" key="1">
    <source>
        <dbReference type="EMBL" id="MDQ0258033.1"/>
    </source>
</evidence>
<gene>
    <name evidence="1" type="ORF">J2S74_005496</name>
</gene>
<protein>
    <submittedName>
        <fullName evidence="1">CopG family antitoxin</fullName>
    </submittedName>
</protein>
<dbReference type="RefSeq" id="WP_307332686.1">
    <property type="nucleotide sequence ID" value="NZ_JAUSUG010000042.1"/>
</dbReference>
<accession>A0ABU0A3F8</accession>
<dbReference type="InterPro" id="IPR036397">
    <property type="entry name" value="RNaseH_sf"/>
</dbReference>
<keyword evidence="2" id="KW-1185">Reference proteome</keyword>
<sequence length="257" mass="30588">MKAILVEINSMKENKRDFSEMIEIAAIQMSVIDGMTIRGGTFHSYIRPVFLHWKLKRATHSQYSHWWLAPTFTQVMNDFQKWSDSIGNCPWLVWDEKVFSIWGRNALKHNYKIAWPSEVIYLKKEMLNRNILFSGRTSTSSFSKEGYTKNRINLFSEFLTNSLPLTNFKVYSFQAPIVPLVAILEQRESIVEKLDKLVNKKKVTLEEIAEWSSLSNYHVEEIFKKQRRLNKFERERLLEAWTMWETLNDFDQSWKET</sequence>
<organism evidence="1 2">
    <name type="scientific">Evansella vedderi</name>
    <dbReference type="NCBI Taxonomy" id="38282"/>
    <lineage>
        <taxon>Bacteria</taxon>
        <taxon>Bacillati</taxon>
        <taxon>Bacillota</taxon>
        <taxon>Bacilli</taxon>
        <taxon>Bacillales</taxon>
        <taxon>Bacillaceae</taxon>
        <taxon>Evansella</taxon>
    </lineage>
</organism>